<evidence type="ECO:0000256" key="3">
    <source>
        <dbReference type="ARBA" id="ARBA00017462"/>
    </source>
</evidence>
<dbReference type="EC" id="1.11.1.26" evidence="2"/>
<dbReference type="GO" id="GO:0008379">
    <property type="term" value="F:thioredoxin peroxidase activity"/>
    <property type="evidence" value="ECO:0007669"/>
    <property type="project" value="TreeGrafter"/>
</dbReference>
<dbReference type="InterPro" id="IPR013766">
    <property type="entry name" value="Thioredoxin_domain"/>
</dbReference>
<sequence>MLSRDYIFFLAIPALRGFRGFLSEARQIYRQSQCRIFKIYLITNECNVIFAPSKATNRLSVNQKREIFIMKNVILSVGSEFPEFKKTAVVSIEKGKEFYELSSEELKASGKWMVMFWWPKDFTFVCPTEIAEFNKHAQDFADRDAILIGASTDSEFVHAAWRRDHEDLRNLQFPMLADTSKSLATELGILEANEKVAYRATYIVDPQGIVRWVSLYDLSVGRSVKEVLRVLDALQTDELCPCNWNKGEATLSA</sequence>
<dbReference type="PANTHER" id="PTHR10681">
    <property type="entry name" value="THIOREDOXIN PEROXIDASE"/>
    <property type="match status" value="1"/>
</dbReference>
<keyword evidence="7" id="KW-0676">Redox-active center</keyword>
<reference evidence="12" key="1">
    <citation type="submission" date="2016-10" db="EMBL/GenBank/DDBJ databases">
        <authorList>
            <person name="Varghese N."/>
            <person name="Submissions S."/>
        </authorList>
    </citation>
    <scope>NUCLEOTIDE SEQUENCE [LARGE SCALE GENOMIC DNA]</scope>
    <source>
        <strain evidence="12">DSM 23920</strain>
    </source>
</reference>
<evidence type="ECO:0000256" key="7">
    <source>
        <dbReference type="ARBA" id="ARBA00023284"/>
    </source>
</evidence>
<comment type="catalytic activity">
    <reaction evidence="9">
        <text>a hydroperoxide + NADH + H(+) = an alcohol + NAD(+) + H2O</text>
        <dbReference type="Rhea" id="RHEA:62628"/>
        <dbReference type="ChEBI" id="CHEBI:15377"/>
        <dbReference type="ChEBI" id="CHEBI:15378"/>
        <dbReference type="ChEBI" id="CHEBI:30879"/>
        <dbReference type="ChEBI" id="CHEBI:35924"/>
        <dbReference type="ChEBI" id="CHEBI:57540"/>
        <dbReference type="ChEBI" id="CHEBI:57945"/>
        <dbReference type="EC" id="1.11.1.26"/>
    </reaction>
</comment>
<dbReference type="CDD" id="cd03015">
    <property type="entry name" value="PRX_Typ2cys"/>
    <property type="match status" value="1"/>
</dbReference>
<evidence type="ECO:0000256" key="6">
    <source>
        <dbReference type="ARBA" id="ARBA00023002"/>
    </source>
</evidence>
<dbReference type="PROSITE" id="PS51352">
    <property type="entry name" value="THIOREDOXIN_2"/>
    <property type="match status" value="1"/>
</dbReference>
<dbReference type="GO" id="GO:0102039">
    <property type="term" value="F:NADH-dependent peroxiredoxin activity"/>
    <property type="evidence" value="ECO:0007669"/>
    <property type="project" value="UniProtKB-EC"/>
</dbReference>
<gene>
    <name evidence="11" type="ORF">SAMN05660909_01082</name>
</gene>
<keyword evidence="5" id="KW-0049">Antioxidant</keyword>
<dbReference type="EMBL" id="FNRL01000004">
    <property type="protein sequence ID" value="SEA19677.1"/>
    <property type="molecule type" value="Genomic_DNA"/>
</dbReference>
<dbReference type="SUPFAM" id="SSF52833">
    <property type="entry name" value="Thioredoxin-like"/>
    <property type="match status" value="1"/>
</dbReference>
<dbReference type="InterPro" id="IPR050217">
    <property type="entry name" value="Peroxiredoxin"/>
</dbReference>
<dbReference type="Proteomes" id="UP000199656">
    <property type="component" value="Unassembled WGS sequence"/>
</dbReference>
<dbReference type="AlphaFoldDB" id="A0A1H3Z7N2"/>
<dbReference type="STRING" id="408074.SAMN05660909_01082"/>
<dbReference type="GO" id="GO:0045454">
    <property type="term" value="P:cell redox homeostasis"/>
    <property type="evidence" value="ECO:0007669"/>
    <property type="project" value="TreeGrafter"/>
</dbReference>
<evidence type="ECO:0000256" key="8">
    <source>
        <dbReference type="ARBA" id="ARBA00032077"/>
    </source>
</evidence>
<evidence type="ECO:0000313" key="12">
    <source>
        <dbReference type="Proteomes" id="UP000199656"/>
    </source>
</evidence>
<keyword evidence="6" id="KW-0560">Oxidoreductase</keyword>
<name>A0A1H3Z7N2_9BACT</name>
<dbReference type="Gene3D" id="3.40.30.10">
    <property type="entry name" value="Glutaredoxin"/>
    <property type="match status" value="1"/>
</dbReference>
<keyword evidence="4" id="KW-0575">Peroxidase</keyword>
<evidence type="ECO:0000259" key="10">
    <source>
        <dbReference type="PROSITE" id="PS51352"/>
    </source>
</evidence>
<feature type="domain" description="Thioredoxin" evidence="10">
    <location>
        <begin position="75"/>
        <end position="236"/>
    </location>
</feature>
<dbReference type="GO" id="GO:0042744">
    <property type="term" value="P:hydrogen peroxide catabolic process"/>
    <property type="evidence" value="ECO:0007669"/>
    <property type="project" value="TreeGrafter"/>
</dbReference>
<organism evidence="11 12">
    <name type="scientific">Chitinophaga terrae</name>
    <name type="common">ex Kim and Jung 2007</name>
    <dbReference type="NCBI Taxonomy" id="408074"/>
    <lineage>
        <taxon>Bacteria</taxon>
        <taxon>Pseudomonadati</taxon>
        <taxon>Bacteroidota</taxon>
        <taxon>Chitinophagia</taxon>
        <taxon>Chitinophagales</taxon>
        <taxon>Chitinophagaceae</taxon>
        <taxon>Chitinophaga</taxon>
    </lineage>
</organism>
<evidence type="ECO:0000313" key="11">
    <source>
        <dbReference type="EMBL" id="SEA19677.1"/>
    </source>
</evidence>
<dbReference type="Pfam" id="PF00578">
    <property type="entry name" value="AhpC-TSA"/>
    <property type="match status" value="1"/>
</dbReference>
<evidence type="ECO:0000256" key="9">
    <source>
        <dbReference type="ARBA" id="ARBA00047572"/>
    </source>
</evidence>
<evidence type="ECO:0000256" key="1">
    <source>
        <dbReference type="ARBA" id="ARBA00011654"/>
    </source>
</evidence>
<evidence type="ECO:0000256" key="5">
    <source>
        <dbReference type="ARBA" id="ARBA00022862"/>
    </source>
</evidence>
<proteinExistence type="predicted"/>
<accession>A0A1H3Z7N2</accession>
<comment type="subunit">
    <text evidence="1">Homodimer; disulfide-linked, upon oxidation. 5 homodimers assemble to form a ring-like decamer.</text>
</comment>
<keyword evidence="12" id="KW-1185">Reference proteome</keyword>
<dbReference type="PANTHER" id="PTHR10681:SF121">
    <property type="entry name" value="ALKYL HYDROPEROXIDE REDUCTASE C"/>
    <property type="match status" value="1"/>
</dbReference>
<dbReference type="GO" id="GO:0033554">
    <property type="term" value="P:cellular response to stress"/>
    <property type="evidence" value="ECO:0007669"/>
    <property type="project" value="TreeGrafter"/>
</dbReference>
<protein>
    <recommendedName>
        <fullName evidence="3">Alkyl hydroperoxide reductase C</fullName>
        <ecNumber evidence="2">1.11.1.26</ecNumber>
    </recommendedName>
    <alternativeName>
        <fullName evidence="8">Peroxiredoxin</fullName>
    </alternativeName>
</protein>
<evidence type="ECO:0000256" key="2">
    <source>
        <dbReference type="ARBA" id="ARBA00013021"/>
    </source>
</evidence>
<dbReference type="GO" id="GO:0005829">
    <property type="term" value="C:cytosol"/>
    <property type="evidence" value="ECO:0007669"/>
    <property type="project" value="TreeGrafter"/>
</dbReference>
<dbReference type="GO" id="GO:0006979">
    <property type="term" value="P:response to oxidative stress"/>
    <property type="evidence" value="ECO:0007669"/>
    <property type="project" value="TreeGrafter"/>
</dbReference>
<evidence type="ECO:0000256" key="4">
    <source>
        <dbReference type="ARBA" id="ARBA00022559"/>
    </source>
</evidence>
<dbReference type="InterPro" id="IPR036249">
    <property type="entry name" value="Thioredoxin-like_sf"/>
</dbReference>
<dbReference type="InterPro" id="IPR000866">
    <property type="entry name" value="AhpC/TSA"/>
</dbReference>